<feature type="transmembrane region" description="Helical" evidence="1">
    <location>
        <begin position="108"/>
        <end position="128"/>
    </location>
</feature>
<organism evidence="2 3">
    <name type="scientific">Pseudoalteromonas ruthenica</name>
    <dbReference type="NCBI Taxonomy" id="151081"/>
    <lineage>
        <taxon>Bacteria</taxon>
        <taxon>Pseudomonadati</taxon>
        <taxon>Pseudomonadota</taxon>
        <taxon>Gammaproteobacteria</taxon>
        <taxon>Alteromonadales</taxon>
        <taxon>Pseudoalteromonadaceae</taxon>
        <taxon>Pseudoalteromonas</taxon>
    </lineage>
</organism>
<evidence type="ECO:0000313" key="3">
    <source>
        <dbReference type="Proteomes" id="UP000305874"/>
    </source>
</evidence>
<dbReference type="InterPro" id="IPR001036">
    <property type="entry name" value="Acrflvin-R"/>
</dbReference>
<proteinExistence type="predicted"/>
<feature type="transmembrane region" description="Helical" evidence="1">
    <location>
        <begin position="7"/>
        <end position="30"/>
    </location>
</feature>
<dbReference type="GO" id="GO:0005886">
    <property type="term" value="C:plasma membrane"/>
    <property type="evidence" value="ECO:0007669"/>
    <property type="project" value="TreeGrafter"/>
</dbReference>
<name>A0A5S3YJ97_9GAMM</name>
<reference evidence="2 3" key="1">
    <citation type="submission" date="2017-12" db="EMBL/GenBank/DDBJ databases">
        <authorList>
            <person name="Paulsen S."/>
            <person name="Gram L.K."/>
        </authorList>
    </citation>
    <scope>NUCLEOTIDE SEQUENCE [LARGE SCALE GENOMIC DNA]</scope>
    <source>
        <strain evidence="2 3">S2897</strain>
    </source>
</reference>
<feature type="non-terminal residue" evidence="2">
    <location>
        <position position="129"/>
    </location>
</feature>
<reference evidence="3" key="2">
    <citation type="submission" date="2019-06" db="EMBL/GenBank/DDBJ databases">
        <title>Co-occurence of chitin degradation, pigmentation and bioactivity in marine Pseudoalteromonas.</title>
        <authorList>
            <person name="Sonnenschein E.C."/>
            <person name="Bech P.K."/>
        </authorList>
    </citation>
    <scope>NUCLEOTIDE SEQUENCE [LARGE SCALE GENOMIC DNA]</scope>
    <source>
        <strain evidence="3">S2897</strain>
    </source>
</reference>
<dbReference type="PRINTS" id="PR00702">
    <property type="entry name" value="ACRIFLAVINRP"/>
</dbReference>
<feature type="non-terminal residue" evidence="2">
    <location>
        <position position="1"/>
    </location>
</feature>
<keyword evidence="1" id="KW-1133">Transmembrane helix</keyword>
<dbReference type="Gene3D" id="1.20.1640.10">
    <property type="entry name" value="Multidrug efflux transporter AcrB transmembrane domain"/>
    <property type="match status" value="1"/>
</dbReference>
<dbReference type="GO" id="GO:0042910">
    <property type="term" value="F:xenobiotic transmembrane transporter activity"/>
    <property type="evidence" value="ECO:0007669"/>
    <property type="project" value="TreeGrafter"/>
</dbReference>
<feature type="transmembrane region" description="Helical" evidence="1">
    <location>
        <begin position="36"/>
        <end position="61"/>
    </location>
</feature>
<dbReference type="Pfam" id="PF00873">
    <property type="entry name" value="ACR_tran"/>
    <property type="match status" value="1"/>
</dbReference>
<keyword evidence="1" id="KW-0472">Membrane</keyword>
<dbReference type="EMBL" id="PNCG01000827">
    <property type="protein sequence ID" value="TMP71854.1"/>
    <property type="molecule type" value="Genomic_DNA"/>
</dbReference>
<dbReference type="PANTHER" id="PTHR32063">
    <property type="match status" value="1"/>
</dbReference>
<protein>
    <submittedName>
        <fullName evidence="2">MFS transporter</fullName>
    </submittedName>
</protein>
<dbReference type="PANTHER" id="PTHR32063:SF18">
    <property type="entry name" value="CATION EFFLUX SYSTEM PROTEIN"/>
    <property type="match status" value="1"/>
</dbReference>
<evidence type="ECO:0000256" key="1">
    <source>
        <dbReference type="SAM" id="Phobius"/>
    </source>
</evidence>
<comment type="caution">
    <text evidence="2">The sequence shown here is derived from an EMBL/GenBank/DDBJ whole genome shotgun (WGS) entry which is preliminary data.</text>
</comment>
<evidence type="ECO:0000313" key="2">
    <source>
        <dbReference type="EMBL" id="TMP71854.1"/>
    </source>
</evidence>
<dbReference type="SUPFAM" id="SSF82866">
    <property type="entry name" value="Multidrug efflux transporter AcrB transmembrane domain"/>
    <property type="match status" value="1"/>
</dbReference>
<dbReference type="RefSeq" id="WP_138549418.1">
    <property type="nucleotide sequence ID" value="NZ_PNCG01000827.1"/>
</dbReference>
<accession>A0A5S3YJ97</accession>
<gene>
    <name evidence="2" type="ORF">CWC05_22705</name>
</gene>
<feature type="transmembrane region" description="Helical" evidence="1">
    <location>
        <begin position="82"/>
        <end position="102"/>
    </location>
</feature>
<dbReference type="AlphaFoldDB" id="A0A5S3YJ97"/>
<dbReference type="Proteomes" id="UP000305874">
    <property type="component" value="Unassembled WGS sequence"/>
</dbReference>
<sequence length="129" mass="13647">IFMGVKSGLLIGAVLLLTVLGTFIFMKLFAIDLQRISLGALIIALGMLVDNAIVVTEGILINLKRGQTKIHAAVNIVQQTKWPLLGATIIGITAFAPIGLSSDASGEFAGSLFWVLLISLLLSWVTAIT</sequence>
<keyword evidence="1" id="KW-0812">Transmembrane</keyword>